<name>A0ABD3SVC8_9LAMI</name>
<dbReference type="EMBL" id="JBJXBP010000005">
    <property type="protein sequence ID" value="KAL3828311.1"/>
    <property type="molecule type" value="Genomic_DNA"/>
</dbReference>
<feature type="region of interest" description="Disordered" evidence="1">
    <location>
        <begin position="34"/>
        <end position="85"/>
    </location>
</feature>
<dbReference type="Proteomes" id="UP001634393">
    <property type="component" value="Unassembled WGS sequence"/>
</dbReference>
<feature type="compositionally biased region" description="Low complexity" evidence="1">
    <location>
        <begin position="124"/>
        <end position="133"/>
    </location>
</feature>
<feature type="compositionally biased region" description="Basic and acidic residues" evidence="1">
    <location>
        <begin position="179"/>
        <end position="191"/>
    </location>
</feature>
<feature type="compositionally biased region" description="Polar residues" evidence="1">
    <location>
        <begin position="134"/>
        <end position="146"/>
    </location>
</feature>
<dbReference type="AlphaFoldDB" id="A0ABD3SVC8"/>
<protein>
    <submittedName>
        <fullName evidence="2">Uncharacterized protein</fullName>
    </submittedName>
</protein>
<feature type="region of interest" description="Disordered" evidence="1">
    <location>
        <begin position="124"/>
        <end position="191"/>
    </location>
</feature>
<evidence type="ECO:0000313" key="3">
    <source>
        <dbReference type="Proteomes" id="UP001634393"/>
    </source>
</evidence>
<gene>
    <name evidence="2" type="ORF">ACJIZ3_017113</name>
</gene>
<proteinExistence type="predicted"/>
<evidence type="ECO:0000313" key="2">
    <source>
        <dbReference type="EMBL" id="KAL3828311.1"/>
    </source>
</evidence>
<feature type="compositionally biased region" description="Polar residues" evidence="1">
    <location>
        <begin position="160"/>
        <end position="170"/>
    </location>
</feature>
<accession>A0ABD3SVC8</accession>
<reference evidence="2 3" key="1">
    <citation type="submission" date="2024-12" db="EMBL/GenBank/DDBJ databases">
        <title>The unique morphological basis and parallel evolutionary history of personate flowers in Penstemon.</title>
        <authorList>
            <person name="Depatie T.H."/>
            <person name="Wessinger C.A."/>
        </authorList>
    </citation>
    <scope>NUCLEOTIDE SEQUENCE [LARGE SCALE GENOMIC DNA]</scope>
    <source>
        <strain evidence="2">WTNN_2</strain>
        <tissue evidence="2">Leaf</tissue>
    </source>
</reference>
<evidence type="ECO:0000256" key="1">
    <source>
        <dbReference type="SAM" id="MobiDB-lite"/>
    </source>
</evidence>
<keyword evidence="3" id="KW-1185">Reference proteome</keyword>
<sequence>MADQENVLIHPQETEIDPEALKLLAMLHLNPSSSTAAAAHSPVSPSPLRASRKRRSPSNSSSSSKVQKKLLSKRTPLFPPSAVEIQEPPLLRRTFSEPIKYTTESPKIPEVFSGQVFSSFTSLPGGSSALSSPENTKNGGLLSKTSPLPPLPPPPHLRRTSSAPITTTMTPRPASRSPNPDKESSKGQRMERMKEIVQELAQVIEEGDEEDTLEIECNNKNDVEECENEEAVWVDENEGGGGLVVHFKCQCGKIYDVLFSGNNCYYRLI</sequence>
<organism evidence="2 3">
    <name type="scientific">Penstemon smallii</name>
    <dbReference type="NCBI Taxonomy" id="265156"/>
    <lineage>
        <taxon>Eukaryota</taxon>
        <taxon>Viridiplantae</taxon>
        <taxon>Streptophyta</taxon>
        <taxon>Embryophyta</taxon>
        <taxon>Tracheophyta</taxon>
        <taxon>Spermatophyta</taxon>
        <taxon>Magnoliopsida</taxon>
        <taxon>eudicotyledons</taxon>
        <taxon>Gunneridae</taxon>
        <taxon>Pentapetalae</taxon>
        <taxon>asterids</taxon>
        <taxon>lamiids</taxon>
        <taxon>Lamiales</taxon>
        <taxon>Plantaginaceae</taxon>
        <taxon>Cheloneae</taxon>
        <taxon>Penstemon</taxon>
    </lineage>
</organism>
<feature type="compositionally biased region" description="Low complexity" evidence="1">
    <location>
        <begin position="34"/>
        <end position="49"/>
    </location>
</feature>
<comment type="caution">
    <text evidence="2">The sequence shown here is derived from an EMBL/GenBank/DDBJ whole genome shotgun (WGS) entry which is preliminary data.</text>
</comment>